<comment type="caution">
    <text evidence="8">The sequence shown here is derived from an EMBL/GenBank/DDBJ whole genome shotgun (WGS) entry which is preliminary data.</text>
</comment>
<evidence type="ECO:0000256" key="4">
    <source>
        <dbReference type="ARBA" id="ARBA00022989"/>
    </source>
</evidence>
<feature type="transmembrane region" description="Helical" evidence="6">
    <location>
        <begin position="54"/>
        <end position="81"/>
    </location>
</feature>
<dbReference type="PIRSF" id="PIRSF018968">
    <property type="entry name" value="ABC_permease_BceB"/>
    <property type="match status" value="1"/>
</dbReference>
<feature type="transmembrane region" description="Helical" evidence="6">
    <location>
        <begin position="584"/>
        <end position="607"/>
    </location>
</feature>
<evidence type="ECO:0000313" key="9">
    <source>
        <dbReference type="Proteomes" id="UP000721415"/>
    </source>
</evidence>
<organism evidence="8 9">
    <name type="scientific">Facklamia lactis</name>
    <dbReference type="NCBI Taxonomy" id="2749967"/>
    <lineage>
        <taxon>Bacteria</taxon>
        <taxon>Bacillati</taxon>
        <taxon>Bacillota</taxon>
        <taxon>Bacilli</taxon>
        <taxon>Lactobacillales</taxon>
        <taxon>Aerococcaceae</taxon>
        <taxon>Facklamia</taxon>
    </lineage>
</organism>
<keyword evidence="9" id="KW-1185">Reference proteome</keyword>
<dbReference type="PANTHER" id="PTHR46795:SF3">
    <property type="entry name" value="ABC TRANSPORTER PERMEASE"/>
    <property type="match status" value="1"/>
</dbReference>
<name>A0ABS0LSG7_9LACT</name>
<keyword evidence="5 6" id="KW-0472">Membrane</keyword>
<dbReference type="InterPro" id="IPR027022">
    <property type="entry name" value="ABC_permease_BceB-typ"/>
</dbReference>
<evidence type="ECO:0000256" key="1">
    <source>
        <dbReference type="ARBA" id="ARBA00004651"/>
    </source>
</evidence>
<dbReference type="EMBL" id="JACBXQ010000005">
    <property type="protein sequence ID" value="MBG9986997.1"/>
    <property type="molecule type" value="Genomic_DNA"/>
</dbReference>
<evidence type="ECO:0000256" key="2">
    <source>
        <dbReference type="ARBA" id="ARBA00022475"/>
    </source>
</evidence>
<proteinExistence type="inferred from homology"/>
<feature type="transmembrane region" description="Helical" evidence="6">
    <location>
        <begin position="529"/>
        <end position="550"/>
    </location>
</feature>
<dbReference type="PANTHER" id="PTHR46795">
    <property type="entry name" value="ABC TRANSPORTER PERMEASE-RELATED-RELATED"/>
    <property type="match status" value="1"/>
</dbReference>
<feature type="transmembrane region" description="Helical" evidence="6">
    <location>
        <begin position="155"/>
        <end position="180"/>
    </location>
</feature>
<dbReference type="Pfam" id="PF02687">
    <property type="entry name" value="FtsX"/>
    <property type="match status" value="1"/>
</dbReference>
<feature type="transmembrane region" description="Helical" evidence="6">
    <location>
        <begin position="109"/>
        <end position="135"/>
    </location>
</feature>
<evidence type="ECO:0000313" key="8">
    <source>
        <dbReference type="EMBL" id="MBG9986997.1"/>
    </source>
</evidence>
<dbReference type="RefSeq" id="WP_197115910.1">
    <property type="nucleotide sequence ID" value="NZ_JACBXQ010000005.1"/>
</dbReference>
<dbReference type="Proteomes" id="UP000721415">
    <property type="component" value="Unassembled WGS sequence"/>
</dbReference>
<evidence type="ECO:0000259" key="7">
    <source>
        <dbReference type="Pfam" id="PF02687"/>
    </source>
</evidence>
<evidence type="ECO:0000256" key="3">
    <source>
        <dbReference type="ARBA" id="ARBA00022692"/>
    </source>
</evidence>
<accession>A0ABS0LSG7</accession>
<reference evidence="8 9" key="1">
    <citation type="submission" date="2020-07" db="EMBL/GenBank/DDBJ databases">
        <title>Facklamia lactis sp. nov., isolated from raw milk.</title>
        <authorList>
            <person name="Doll E.V."/>
            <person name="Huptas C."/>
            <person name="Staib L."/>
            <person name="Wenning M."/>
            <person name="Scherer S."/>
        </authorList>
    </citation>
    <scope>NUCLEOTIDE SEQUENCE [LARGE SCALE GENOMIC DNA]</scope>
    <source>
        <strain evidence="8 9">DSM 111018</strain>
    </source>
</reference>
<comment type="subcellular location">
    <subcellularLocation>
        <location evidence="1 6">Cell membrane</location>
        <topology evidence="1 6">Multi-pass membrane protein</topology>
    </subcellularLocation>
</comment>
<keyword evidence="4 6" id="KW-1133">Transmembrane helix</keyword>
<comment type="similarity">
    <text evidence="6">Belongs to the ABC-4 integral membrane protein family.</text>
</comment>
<dbReference type="InterPro" id="IPR052536">
    <property type="entry name" value="ABC-4_Integral_Memb_Prot"/>
</dbReference>
<feature type="transmembrane region" description="Helical" evidence="6">
    <location>
        <begin position="284"/>
        <end position="305"/>
    </location>
</feature>
<sequence length="656" mass="73183">MQGSILWKLSKQSLLAHKKTTVPFVLATSILTGLLYIMISLLDNDYVQNRHEVLPMIITMAVAISGLFTFIFVTYAGLFIAKHQYKEIGLYSVLGMEKKHLRAMDRIKLLIEYLIVMVIGLPGGYLFGHLVFLFLNRLMANTGTGIMDYPFSVRACLIVLILMGTLFLMIHIMASVKLSISNPVALIQSSSKGESEPRSNWLALLIGLIGVGTGYYLALTSEGFISSIGTIFVAVILVVIGSFFLVGSLSIFVLRSLKRRPNYFYQAQNFLSVSGMLYRMKANAVSLTGISILCAGILMILGMTVSTYRSMELAADDALPADYQIYFPEASTTGEIDQAQLDPIVEDLSKVVQVKQVTPFVGYGASVQMEGNVVSKFQSQGMMGIAKVMPIEDYNKAYSENLQLSADSIGMISNQKEYNDYASIVFLDQERKVQSLPSKYLEKNIPIDQFLFVVPSTISLEEVWEHYPTTDFKTGESLPFDLTRSVNVQAEGSFAEVQDQVDEIAAKHKVGIASKEAIRKEMYELNGGALFLGILVTIVLLVGVFLMIYFKQISEGYQDRRNYQIMKQVGLPNAMIKRTIRSQIIWLFGLPIGIALLHLLVSSRLIFNILALVGVFDRALFVNSNVIVAVVFLLAYFLMYSITSRTYYQIVNNEER</sequence>
<feature type="transmembrane region" description="Helical" evidence="6">
    <location>
        <begin position="21"/>
        <end position="42"/>
    </location>
</feature>
<feature type="transmembrane region" description="Helical" evidence="6">
    <location>
        <begin position="619"/>
        <end position="639"/>
    </location>
</feature>
<keyword evidence="6" id="KW-0813">Transport</keyword>
<keyword evidence="2 6" id="KW-1003">Cell membrane</keyword>
<feature type="transmembrane region" description="Helical" evidence="6">
    <location>
        <begin position="224"/>
        <end position="254"/>
    </location>
</feature>
<gene>
    <name evidence="8" type="ORF">HZY91_08865</name>
</gene>
<evidence type="ECO:0000256" key="5">
    <source>
        <dbReference type="ARBA" id="ARBA00023136"/>
    </source>
</evidence>
<dbReference type="InterPro" id="IPR003838">
    <property type="entry name" value="ABC3_permease_C"/>
</dbReference>
<keyword evidence="3 6" id="KW-0812">Transmembrane</keyword>
<protein>
    <submittedName>
        <fullName evidence="8">ABC transporter permease</fullName>
    </submittedName>
</protein>
<feature type="domain" description="ABC3 transporter permease C-terminal" evidence="7">
    <location>
        <begin position="61"/>
        <end position="178"/>
    </location>
</feature>
<evidence type="ECO:0000256" key="6">
    <source>
        <dbReference type="PIRNR" id="PIRNR018968"/>
    </source>
</evidence>
<feature type="transmembrane region" description="Helical" evidence="6">
    <location>
        <begin position="201"/>
        <end position="218"/>
    </location>
</feature>